<evidence type="ECO:0000256" key="2">
    <source>
        <dbReference type="ARBA" id="ARBA00011322"/>
    </source>
</evidence>
<dbReference type="InterPro" id="IPR038729">
    <property type="entry name" value="Rad50/SbcC_AAA"/>
</dbReference>
<keyword evidence="6" id="KW-0378">Hydrolase</keyword>
<proteinExistence type="inferred from homology"/>
<keyword evidence="6" id="KW-0540">Nuclease</keyword>
<dbReference type="Pfam" id="PF13476">
    <property type="entry name" value="AAA_23"/>
    <property type="match status" value="1"/>
</dbReference>
<dbReference type="PANTHER" id="PTHR32114:SF2">
    <property type="entry name" value="ABC TRANSPORTER ABCH.3"/>
    <property type="match status" value="1"/>
</dbReference>
<keyword evidence="6" id="KW-0269">Exonuclease</keyword>
<comment type="caution">
    <text evidence="6">The sequence shown here is derived from an EMBL/GenBank/DDBJ whole genome shotgun (WGS) entry which is preliminary data.</text>
</comment>
<keyword evidence="7" id="KW-1185">Reference proteome</keyword>
<dbReference type="GO" id="GO:0004527">
    <property type="term" value="F:exonuclease activity"/>
    <property type="evidence" value="ECO:0007669"/>
    <property type="project" value="UniProtKB-KW"/>
</dbReference>
<dbReference type="Proteomes" id="UP000037247">
    <property type="component" value="Unassembled WGS sequence"/>
</dbReference>
<dbReference type="Gene3D" id="3.40.50.300">
    <property type="entry name" value="P-loop containing nucleotide triphosphate hydrolases"/>
    <property type="match status" value="2"/>
</dbReference>
<dbReference type="SUPFAM" id="SSF52540">
    <property type="entry name" value="P-loop containing nucleoside triphosphate hydrolases"/>
    <property type="match status" value="1"/>
</dbReference>
<organism evidence="6 7">
    <name type="scientific">Gordonia jacobaea</name>
    <dbReference type="NCBI Taxonomy" id="122202"/>
    <lineage>
        <taxon>Bacteria</taxon>
        <taxon>Bacillati</taxon>
        <taxon>Actinomycetota</taxon>
        <taxon>Actinomycetes</taxon>
        <taxon>Mycobacteriales</taxon>
        <taxon>Gordoniaceae</taxon>
        <taxon>Gordonia</taxon>
    </lineage>
</organism>
<protein>
    <recommendedName>
        <fullName evidence="3">Nuclease SbcCD subunit C</fullName>
    </recommendedName>
</protein>
<dbReference type="EMBL" id="LDTZ01000026">
    <property type="protein sequence ID" value="KNA89398.1"/>
    <property type="molecule type" value="Genomic_DNA"/>
</dbReference>
<gene>
    <name evidence="6" type="ORF">ABW18_21295</name>
</gene>
<reference evidence="6 7" key="1">
    <citation type="submission" date="2015-05" db="EMBL/GenBank/DDBJ databases">
        <title>Draft genome sequence of the bacterium Gordonia jacobaea a new member of the Gordonia genus.</title>
        <authorList>
            <person name="Jimenez-Galisteo G."/>
            <person name="Dominguez A."/>
            <person name="Munoz E."/>
            <person name="Vinas M."/>
        </authorList>
    </citation>
    <scope>NUCLEOTIDE SEQUENCE [LARGE SCALE GENOMIC DNA]</scope>
    <source>
        <strain evidence="7">mv1</strain>
    </source>
</reference>
<evidence type="ECO:0000256" key="4">
    <source>
        <dbReference type="SAM" id="MobiDB-lite"/>
    </source>
</evidence>
<dbReference type="InterPro" id="IPR027417">
    <property type="entry name" value="P-loop_NTPase"/>
</dbReference>
<feature type="domain" description="Rad50/SbcC-type AAA" evidence="5">
    <location>
        <begin position="5"/>
        <end position="181"/>
    </location>
</feature>
<sequence>MRLHRLRMSAFGPFADDTAIDFDALGADGLFLLHGQTGAGKTTVLDAVAFALFGRVPGARNEAKRLHSDHAPAEQVPQVEVEATINGRRFRIVRSPEYQRPKKRGTGTTKVQAKATLEWVDGSGVALTRLPEIGETVSELLGMSAEQFFQVVLLPQGDFSRFLRAPNEEREALLERLFDTERFGDVEEWLRERARESAAALDAKAASIDRVAAQIGALADVEAPIEPDMAWAQKCLDDAREAERRDATALAEARDVLDAAQQSYDRGRKMMHDRQRGLAARSRIEQLDAAEPELDVAEKALAAARRAAPVVPVLADHEQAIANARAADALRAAAESAVSEHAVSEEVEAAWARECDDTELTRAIDTWAAESGRLEPLVRRALERPTLIAAIGAAEAEVSAAATRTVELDDALAALPEQRTAAIAALHDAHEQRARVETLRNQQAQQTSILGAIDERDNLEVVLSRAERAVADAHSAHNDARTRLLDLRERRLAGMAAELASQLVDGEPCTVCGSREHPAPTTTDPGDHVGDADEAAAADIEHRASAELTSARSSLDTYRERKANLDKLIGDAERESVRSDRDDTVKRLTQAEHAAASVDKLQRVVDELDGRTRAWQAERSQIQARRAAASVRLDSLRGELESLDAEVSTATGGRGDVSGRRAELAELCRCATALRDARAEVRRAGEWVTQAARRAASACDEAQFADESAVRAAMATDEQMGVWESSLRKAHGLRVEAQGTLDDDDVRSALAAEPVDLAHLETTLEAVRARCDAASGAAAVSARRATSLADHVTLYWEALTDFEPIRLRQKEIHDLAELVSGRGQNAKRMTLRSYVLAARLEEVLVAASDRLRQMSSGRYEFAHSDAGGPRGRRGGLGIEVRDEYTGVTRAATTLSGGETFFASLALALGLADVVSSEAGGRVLDTMFIDEGFGTLDPESLDLVMGVLDELRSGGRVVGVVSHVDELRARIPSQLHVLRGESGSRVTVRTLAAP</sequence>
<evidence type="ECO:0000259" key="5">
    <source>
        <dbReference type="Pfam" id="PF13476"/>
    </source>
</evidence>
<evidence type="ECO:0000256" key="1">
    <source>
        <dbReference type="ARBA" id="ARBA00006930"/>
    </source>
</evidence>
<evidence type="ECO:0000256" key="3">
    <source>
        <dbReference type="ARBA" id="ARBA00013368"/>
    </source>
</evidence>
<name>A0ABR5I714_9ACTN</name>
<dbReference type="RefSeq" id="WP_049700997.1">
    <property type="nucleotide sequence ID" value="NZ_JAQDQF010000012.1"/>
</dbReference>
<dbReference type="Pfam" id="PF13558">
    <property type="entry name" value="SbcC_Walker_B"/>
    <property type="match status" value="1"/>
</dbReference>
<evidence type="ECO:0000313" key="7">
    <source>
        <dbReference type="Proteomes" id="UP000037247"/>
    </source>
</evidence>
<comment type="subunit">
    <text evidence="2">Heterodimer of SbcC and SbcD.</text>
</comment>
<accession>A0ABR5I714</accession>
<comment type="similarity">
    <text evidence="1">Belongs to the SMC family. SbcC subfamily.</text>
</comment>
<evidence type="ECO:0000313" key="6">
    <source>
        <dbReference type="EMBL" id="KNA89398.1"/>
    </source>
</evidence>
<feature type="region of interest" description="Disordered" evidence="4">
    <location>
        <begin position="511"/>
        <end position="531"/>
    </location>
</feature>
<dbReference type="PANTHER" id="PTHR32114">
    <property type="entry name" value="ABC TRANSPORTER ABCH.3"/>
    <property type="match status" value="1"/>
</dbReference>